<dbReference type="GO" id="GO:0022857">
    <property type="term" value="F:transmembrane transporter activity"/>
    <property type="evidence" value="ECO:0007669"/>
    <property type="project" value="InterPro"/>
</dbReference>
<reference evidence="10 11" key="1">
    <citation type="submission" date="2019-01" db="EMBL/GenBank/DDBJ databases">
        <title>Draft genome sequence of Dictyobacter sp. Uno17.</title>
        <authorList>
            <person name="Wang C.M."/>
            <person name="Zheng Y."/>
            <person name="Sakai Y."/>
            <person name="Abe K."/>
            <person name="Yokota A."/>
            <person name="Yabe S."/>
        </authorList>
    </citation>
    <scope>NUCLEOTIDE SEQUENCE [LARGE SCALE GENOMIC DNA]</scope>
    <source>
        <strain evidence="10 11">Uno17</strain>
    </source>
</reference>
<keyword evidence="2" id="KW-0813">Transport</keyword>
<dbReference type="NCBIfam" id="TIGR00711">
    <property type="entry name" value="efflux_EmrB"/>
    <property type="match status" value="1"/>
</dbReference>
<accession>A0A5A5TFZ6</accession>
<evidence type="ECO:0000256" key="3">
    <source>
        <dbReference type="ARBA" id="ARBA00022475"/>
    </source>
</evidence>
<feature type="signal peptide" evidence="8">
    <location>
        <begin position="1"/>
        <end position="20"/>
    </location>
</feature>
<organism evidence="10 11">
    <name type="scientific">Dictyobacter arantiisoli</name>
    <dbReference type="NCBI Taxonomy" id="2014874"/>
    <lineage>
        <taxon>Bacteria</taxon>
        <taxon>Bacillati</taxon>
        <taxon>Chloroflexota</taxon>
        <taxon>Ktedonobacteria</taxon>
        <taxon>Ktedonobacterales</taxon>
        <taxon>Dictyobacteraceae</taxon>
        <taxon>Dictyobacter</taxon>
    </lineage>
</organism>
<evidence type="ECO:0000313" key="10">
    <source>
        <dbReference type="EMBL" id="GCF09919.1"/>
    </source>
</evidence>
<gene>
    <name evidence="10" type="ORF">KDI_34830</name>
</gene>
<keyword evidence="6 7" id="KW-0472">Membrane</keyword>
<dbReference type="PROSITE" id="PS50850">
    <property type="entry name" value="MFS"/>
    <property type="match status" value="1"/>
</dbReference>
<dbReference type="InterPro" id="IPR020846">
    <property type="entry name" value="MFS_dom"/>
</dbReference>
<dbReference type="FunFam" id="1.20.1720.10:FF:000004">
    <property type="entry name" value="EmrB/QacA family drug resistance transporter"/>
    <property type="match status" value="1"/>
</dbReference>
<sequence>MTKQAKFIVTAALMLGMALAALDTTIVGTALPSIVGKLGGITLYSWVFSIYLLTSTTTVPIYGKLADLYGRKPLFLFGATLFLIGSAASGAAQSMEQLIIFRAIQGLGAGAVLPIVLTIIGDIFTLEERARVQGLFSGVWGLSSVVGPFVGGLIVDNFSWRWVFFINIPFGLLSMLLLIFTLKETVERKKHHLDYLGTITLTGSIVSLLFALLQGGTSWAWVSFQSIGLFVAALILFVFFIATEQRAAEPILPLELFKNRLITISSIGGVVLGVLMFGVTSYVPLFVQGVKGGSATSAGITLGPLLLAWPIAATISGKIVIRYGYRITAVLGMLAAAVGIVMTALFTPQTGLPFIIAAMACIGAGLGFASSVFILSVQNAVPWNLRGVATATTQFFRTMGGTIGVAVMGTILNAQMAQRFAPIYAQFSDAASRLPKNIAPANVLLTPNLRTSLALPFLTQLQNALSQSLFWVYGLMLILALFGLAAMFLLPGGRADQYAYKPTEEELTATPSTDAMAHIG</sequence>
<keyword evidence="4 7" id="KW-0812">Transmembrane</keyword>
<evidence type="ECO:0000259" key="9">
    <source>
        <dbReference type="PROSITE" id="PS50850"/>
    </source>
</evidence>
<feature type="transmembrane region" description="Helical" evidence="7">
    <location>
        <begin position="219"/>
        <end position="241"/>
    </location>
</feature>
<evidence type="ECO:0000256" key="2">
    <source>
        <dbReference type="ARBA" id="ARBA00022448"/>
    </source>
</evidence>
<dbReference type="CDD" id="cd17502">
    <property type="entry name" value="MFS_Azr1_MDR_like"/>
    <property type="match status" value="1"/>
</dbReference>
<dbReference type="Proteomes" id="UP000322530">
    <property type="component" value="Unassembled WGS sequence"/>
</dbReference>
<dbReference type="InterPro" id="IPR036259">
    <property type="entry name" value="MFS_trans_sf"/>
</dbReference>
<evidence type="ECO:0000256" key="5">
    <source>
        <dbReference type="ARBA" id="ARBA00022989"/>
    </source>
</evidence>
<evidence type="ECO:0000256" key="1">
    <source>
        <dbReference type="ARBA" id="ARBA00004651"/>
    </source>
</evidence>
<name>A0A5A5TFZ6_9CHLR</name>
<comment type="subcellular location">
    <subcellularLocation>
        <location evidence="1">Cell membrane</location>
        <topology evidence="1">Multi-pass membrane protein</topology>
    </subcellularLocation>
</comment>
<dbReference type="OrthoDB" id="146256at2"/>
<feature type="chain" id="PRO_5022877515" evidence="8">
    <location>
        <begin position="21"/>
        <end position="520"/>
    </location>
</feature>
<dbReference type="AlphaFoldDB" id="A0A5A5TFZ6"/>
<dbReference type="RefSeq" id="WP_149402828.1">
    <property type="nucleotide sequence ID" value="NZ_BIXY01000054.1"/>
</dbReference>
<keyword evidence="8" id="KW-0732">Signal</keyword>
<feature type="transmembrane region" description="Helical" evidence="7">
    <location>
        <begin position="99"/>
        <end position="120"/>
    </location>
</feature>
<feature type="transmembrane region" description="Helical" evidence="7">
    <location>
        <begin position="295"/>
        <end position="315"/>
    </location>
</feature>
<evidence type="ECO:0000313" key="11">
    <source>
        <dbReference type="Proteomes" id="UP000322530"/>
    </source>
</evidence>
<comment type="caution">
    <text evidence="10">The sequence shown here is derived from an EMBL/GenBank/DDBJ whole genome shotgun (WGS) entry which is preliminary data.</text>
</comment>
<feature type="transmembrane region" description="Helical" evidence="7">
    <location>
        <begin position="327"/>
        <end position="346"/>
    </location>
</feature>
<dbReference type="PANTHER" id="PTHR23501:SF191">
    <property type="entry name" value="VACUOLAR BASIC AMINO ACID TRANSPORTER 4"/>
    <property type="match status" value="1"/>
</dbReference>
<dbReference type="EMBL" id="BIXY01000054">
    <property type="protein sequence ID" value="GCF09919.1"/>
    <property type="molecule type" value="Genomic_DNA"/>
</dbReference>
<dbReference type="SUPFAM" id="SSF103473">
    <property type="entry name" value="MFS general substrate transporter"/>
    <property type="match status" value="2"/>
</dbReference>
<feature type="transmembrane region" description="Helical" evidence="7">
    <location>
        <begin position="160"/>
        <end position="181"/>
    </location>
</feature>
<dbReference type="InterPro" id="IPR004638">
    <property type="entry name" value="EmrB-like"/>
</dbReference>
<proteinExistence type="predicted"/>
<keyword evidence="3" id="KW-1003">Cell membrane</keyword>
<feature type="transmembrane region" description="Helical" evidence="7">
    <location>
        <begin position="352"/>
        <end position="375"/>
    </location>
</feature>
<dbReference type="PANTHER" id="PTHR23501">
    <property type="entry name" value="MAJOR FACILITATOR SUPERFAMILY"/>
    <property type="match status" value="1"/>
</dbReference>
<feature type="transmembrane region" description="Helical" evidence="7">
    <location>
        <begin position="193"/>
        <end position="213"/>
    </location>
</feature>
<dbReference type="Pfam" id="PF07690">
    <property type="entry name" value="MFS_1"/>
    <property type="match status" value="2"/>
</dbReference>
<feature type="transmembrane region" description="Helical" evidence="7">
    <location>
        <begin position="132"/>
        <end position="154"/>
    </location>
</feature>
<feature type="transmembrane region" description="Helical" evidence="7">
    <location>
        <begin position="74"/>
        <end position="93"/>
    </location>
</feature>
<evidence type="ECO:0000256" key="8">
    <source>
        <dbReference type="SAM" id="SignalP"/>
    </source>
</evidence>
<protein>
    <submittedName>
        <fullName evidence="10">MFS transporter</fullName>
    </submittedName>
</protein>
<evidence type="ECO:0000256" key="6">
    <source>
        <dbReference type="ARBA" id="ARBA00023136"/>
    </source>
</evidence>
<keyword evidence="5 7" id="KW-1133">Transmembrane helix</keyword>
<dbReference type="InterPro" id="IPR011701">
    <property type="entry name" value="MFS"/>
</dbReference>
<feature type="domain" description="Major facilitator superfamily (MFS) profile" evidence="9">
    <location>
        <begin position="9"/>
        <end position="495"/>
    </location>
</feature>
<feature type="transmembrane region" description="Helical" evidence="7">
    <location>
        <begin position="44"/>
        <end position="62"/>
    </location>
</feature>
<keyword evidence="11" id="KW-1185">Reference proteome</keyword>
<feature type="transmembrane region" description="Helical" evidence="7">
    <location>
        <begin position="470"/>
        <end position="490"/>
    </location>
</feature>
<evidence type="ECO:0000256" key="4">
    <source>
        <dbReference type="ARBA" id="ARBA00022692"/>
    </source>
</evidence>
<dbReference type="GO" id="GO:0005886">
    <property type="term" value="C:plasma membrane"/>
    <property type="evidence" value="ECO:0007669"/>
    <property type="project" value="UniProtKB-SubCell"/>
</dbReference>
<evidence type="ECO:0000256" key="7">
    <source>
        <dbReference type="SAM" id="Phobius"/>
    </source>
</evidence>
<dbReference type="Gene3D" id="1.20.1250.20">
    <property type="entry name" value="MFS general substrate transporter like domains"/>
    <property type="match status" value="2"/>
</dbReference>
<feature type="transmembrane region" description="Helical" evidence="7">
    <location>
        <begin position="261"/>
        <end position="283"/>
    </location>
</feature>
<feature type="transmembrane region" description="Helical" evidence="7">
    <location>
        <begin position="395"/>
        <end position="414"/>
    </location>
</feature>